<evidence type="ECO:0000256" key="6">
    <source>
        <dbReference type="SAM" id="Phobius"/>
    </source>
</evidence>
<feature type="transmembrane region" description="Helical" evidence="6">
    <location>
        <begin position="190"/>
        <end position="206"/>
    </location>
</feature>
<keyword evidence="9" id="KW-1185">Reference proteome</keyword>
<feature type="transmembrane region" description="Helical" evidence="6">
    <location>
        <begin position="128"/>
        <end position="151"/>
    </location>
</feature>
<evidence type="ECO:0000256" key="4">
    <source>
        <dbReference type="ARBA" id="ARBA00022989"/>
    </source>
</evidence>
<dbReference type="PANTHER" id="PTHR43124:SF5">
    <property type="entry name" value="PURINE RIBONUCLEOSIDE EFFLUX PUMP NEPI"/>
    <property type="match status" value="1"/>
</dbReference>
<evidence type="ECO:0000256" key="2">
    <source>
        <dbReference type="ARBA" id="ARBA00022475"/>
    </source>
</evidence>
<protein>
    <submittedName>
        <fullName evidence="8">MFS transporter</fullName>
    </submittedName>
</protein>
<dbReference type="PROSITE" id="PS50850">
    <property type="entry name" value="MFS"/>
    <property type="match status" value="1"/>
</dbReference>
<feature type="transmembrane region" description="Helical" evidence="6">
    <location>
        <begin position="163"/>
        <end position="184"/>
    </location>
</feature>
<name>A0ABS3BLT8_9BACT</name>
<dbReference type="SUPFAM" id="SSF103473">
    <property type="entry name" value="MFS general substrate transporter"/>
    <property type="match status" value="1"/>
</dbReference>
<evidence type="ECO:0000256" key="5">
    <source>
        <dbReference type="ARBA" id="ARBA00023136"/>
    </source>
</evidence>
<keyword evidence="4 6" id="KW-1133">Transmembrane helix</keyword>
<dbReference type="RefSeq" id="WP_206568216.1">
    <property type="nucleotide sequence ID" value="NZ_JAFKCW010000001.1"/>
</dbReference>
<dbReference type="Pfam" id="PF07690">
    <property type="entry name" value="MFS_1"/>
    <property type="match status" value="1"/>
</dbReference>
<comment type="subcellular location">
    <subcellularLocation>
        <location evidence="1">Cell membrane</location>
        <topology evidence="1">Multi-pass membrane protein</topology>
    </subcellularLocation>
</comment>
<reference evidence="8 9" key="1">
    <citation type="submission" date="2021-03" db="EMBL/GenBank/DDBJ databases">
        <title>novel species isolated from a fishpond in China.</title>
        <authorList>
            <person name="Lu H."/>
            <person name="Cai Z."/>
        </authorList>
    </citation>
    <scope>NUCLEOTIDE SEQUENCE [LARGE SCALE GENOMIC DNA]</scope>
    <source>
        <strain evidence="8 9">JCM 31546</strain>
    </source>
</reference>
<organism evidence="8 9">
    <name type="scientific">Algoriphagus aestuariicola</name>
    <dbReference type="NCBI Taxonomy" id="1852016"/>
    <lineage>
        <taxon>Bacteria</taxon>
        <taxon>Pseudomonadati</taxon>
        <taxon>Bacteroidota</taxon>
        <taxon>Cytophagia</taxon>
        <taxon>Cytophagales</taxon>
        <taxon>Cyclobacteriaceae</taxon>
        <taxon>Algoriphagus</taxon>
    </lineage>
</organism>
<evidence type="ECO:0000313" key="9">
    <source>
        <dbReference type="Proteomes" id="UP000664698"/>
    </source>
</evidence>
<keyword evidence="3 6" id="KW-0812">Transmembrane</keyword>
<dbReference type="InterPro" id="IPR011701">
    <property type="entry name" value="MFS"/>
</dbReference>
<dbReference type="InterPro" id="IPR050189">
    <property type="entry name" value="MFS_Efflux_Transporters"/>
</dbReference>
<accession>A0ABS3BLT8</accession>
<keyword evidence="5 6" id="KW-0472">Membrane</keyword>
<dbReference type="InterPro" id="IPR020846">
    <property type="entry name" value="MFS_dom"/>
</dbReference>
<gene>
    <name evidence="8" type="ORF">J0A67_05280</name>
</gene>
<proteinExistence type="predicted"/>
<evidence type="ECO:0000313" key="8">
    <source>
        <dbReference type="EMBL" id="MBN7800262.1"/>
    </source>
</evidence>
<feature type="transmembrane region" description="Helical" evidence="6">
    <location>
        <begin position="104"/>
        <end position="122"/>
    </location>
</feature>
<comment type="caution">
    <text evidence="8">The sequence shown here is derived from an EMBL/GenBank/DDBJ whole genome shotgun (WGS) entry which is preliminary data.</text>
</comment>
<dbReference type="Gene3D" id="1.20.1250.20">
    <property type="entry name" value="MFS general substrate transporter like domains"/>
    <property type="match status" value="1"/>
</dbReference>
<feature type="domain" description="Major facilitator superfamily (MFS) profile" evidence="7">
    <location>
        <begin position="34"/>
        <end position="217"/>
    </location>
</feature>
<keyword evidence="2" id="KW-1003">Cell membrane</keyword>
<evidence type="ECO:0000256" key="3">
    <source>
        <dbReference type="ARBA" id="ARBA00022692"/>
    </source>
</evidence>
<evidence type="ECO:0000259" key="7">
    <source>
        <dbReference type="PROSITE" id="PS50850"/>
    </source>
</evidence>
<dbReference type="PANTHER" id="PTHR43124">
    <property type="entry name" value="PURINE EFFLUX PUMP PBUE"/>
    <property type="match status" value="1"/>
</dbReference>
<evidence type="ECO:0000256" key="1">
    <source>
        <dbReference type="ARBA" id="ARBA00004651"/>
    </source>
</evidence>
<feature type="transmembrane region" description="Helical" evidence="6">
    <location>
        <begin position="39"/>
        <end position="62"/>
    </location>
</feature>
<dbReference type="EMBL" id="JAFKCW010000001">
    <property type="protein sequence ID" value="MBN7800262.1"/>
    <property type="molecule type" value="Genomic_DNA"/>
</dbReference>
<dbReference type="Proteomes" id="UP000664698">
    <property type="component" value="Unassembled WGS sequence"/>
</dbReference>
<dbReference type="InterPro" id="IPR036259">
    <property type="entry name" value="MFS_trans_sf"/>
</dbReference>
<sequence>MKQEFPLKSGFRINQINIMISGISHTIEEEIPMKAFWKAIWAIALGVASLIIAEFLPVSLLTPLANDLGITEGLAGQTISATADAALISSCLITPITRRLDRRWVLLSFCVLQIVSCLIVYFSPNFPLLLIGRVLLGIGIGGFWAMSAATAMRLVPAESIPKALSIIFGAVSIATVIAAPMGSFLGAHMSWRYVFLITGGMGLIAFDKHNSKSDNQP</sequence>